<evidence type="ECO:0000256" key="4">
    <source>
        <dbReference type="SAM" id="SignalP"/>
    </source>
</evidence>
<evidence type="ECO:0000256" key="1">
    <source>
        <dbReference type="ARBA" id="ARBA00004196"/>
    </source>
</evidence>
<evidence type="ECO:0000256" key="2">
    <source>
        <dbReference type="ARBA" id="ARBA00009194"/>
    </source>
</evidence>
<dbReference type="EMBL" id="CP053892">
    <property type="protein sequence ID" value="QKG26347.1"/>
    <property type="molecule type" value="Genomic_DNA"/>
</dbReference>
<keyword evidence="4" id="KW-0732">Signal</keyword>
<proteinExistence type="inferred from homology"/>
<protein>
    <recommendedName>
        <fullName evidence="7">Lipoprotein</fullName>
    </recommendedName>
</protein>
<evidence type="ECO:0000256" key="3">
    <source>
        <dbReference type="ARBA" id="ARBA00022475"/>
    </source>
</evidence>
<feature type="signal peptide" evidence="4">
    <location>
        <begin position="1"/>
        <end position="19"/>
    </location>
</feature>
<name>A0A7D4ABP3_ACTVE</name>
<gene>
    <name evidence="5" type="ORF">ACTIVE_8000</name>
</gene>
<dbReference type="InterPro" id="IPR009830">
    <property type="entry name" value="LppX/LprAFG"/>
</dbReference>
<evidence type="ECO:0008006" key="7">
    <source>
        <dbReference type="Google" id="ProtNLM"/>
    </source>
</evidence>
<evidence type="ECO:0000313" key="5">
    <source>
        <dbReference type="EMBL" id="QKG26347.1"/>
    </source>
</evidence>
<dbReference type="SUPFAM" id="SSF89392">
    <property type="entry name" value="Prokaryotic lipoproteins and lipoprotein localization factors"/>
    <property type="match status" value="1"/>
</dbReference>
<dbReference type="RefSeq" id="WP_173099806.1">
    <property type="nucleotide sequence ID" value="NZ_CP053892.1"/>
</dbReference>
<dbReference type="PROSITE" id="PS51257">
    <property type="entry name" value="PROKAR_LIPOPROTEIN"/>
    <property type="match status" value="1"/>
</dbReference>
<keyword evidence="3" id="KW-1003">Cell membrane</keyword>
<comment type="similarity">
    <text evidence="2">Belongs to the LppX/LprAFG lipoprotein family.</text>
</comment>
<sequence>MSRRFLGLVPLSLVLLAGACNGGGGSGKPAPKANFDGAQTLQRAATAMAGLKSVAFTVTSEDKTPIMVKGGDMKLLRDGDAQGTLTLEQSGQNVEAKVVAKGDTFYLDAGTGGWRKLPKSMASAVYDPSAVLDPNRGISKLLASMQAPKAEAVEKVDGKEAYRVGATLPQDQVGGLIPGINDDLAGQVWVSKADGRLLKVRGSFPKGQGAVVITFTAFNAPYKISAPQ</sequence>
<comment type="subcellular location">
    <subcellularLocation>
        <location evidence="1">Cell envelope</location>
    </subcellularLocation>
</comment>
<dbReference type="CDD" id="cd16334">
    <property type="entry name" value="LppX-like"/>
    <property type="match status" value="1"/>
</dbReference>
<dbReference type="Gene3D" id="2.50.20.20">
    <property type="match status" value="1"/>
</dbReference>
<reference evidence="5 6" key="1">
    <citation type="submission" date="2020-05" db="EMBL/GenBank/DDBJ databases">
        <title>Actinomadura verrucosospora NRRL-B18236 (PFL_A860) Genome sequencing and assembly.</title>
        <authorList>
            <person name="Samborskyy M."/>
        </authorList>
    </citation>
    <scope>NUCLEOTIDE SEQUENCE [LARGE SCALE GENOMIC DNA]</scope>
    <source>
        <strain evidence="5 6">NRRL:B18236</strain>
    </source>
</reference>
<organism evidence="5 6">
    <name type="scientific">Actinomadura verrucosospora</name>
    <dbReference type="NCBI Taxonomy" id="46165"/>
    <lineage>
        <taxon>Bacteria</taxon>
        <taxon>Bacillati</taxon>
        <taxon>Actinomycetota</taxon>
        <taxon>Actinomycetes</taxon>
        <taxon>Streptosporangiales</taxon>
        <taxon>Thermomonosporaceae</taxon>
        <taxon>Actinomadura</taxon>
    </lineage>
</organism>
<feature type="chain" id="PRO_5038422237" description="Lipoprotein" evidence="4">
    <location>
        <begin position="20"/>
        <end position="228"/>
    </location>
</feature>
<dbReference type="InterPro" id="IPR029046">
    <property type="entry name" value="LolA/LolB/LppX"/>
</dbReference>
<accession>A0A7D4ABP3</accession>
<dbReference type="Proteomes" id="UP000501240">
    <property type="component" value="Chromosome"/>
</dbReference>
<keyword evidence="3" id="KW-0472">Membrane</keyword>
<dbReference type="GO" id="GO:0030313">
    <property type="term" value="C:cell envelope"/>
    <property type="evidence" value="ECO:0007669"/>
    <property type="project" value="UniProtKB-SubCell"/>
</dbReference>
<evidence type="ECO:0000313" key="6">
    <source>
        <dbReference type="Proteomes" id="UP000501240"/>
    </source>
</evidence>
<keyword evidence="6" id="KW-1185">Reference proteome</keyword>
<dbReference type="Pfam" id="PF07161">
    <property type="entry name" value="LppX_LprAFG"/>
    <property type="match status" value="1"/>
</dbReference>
<dbReference type="AlphaFoldDB" id="A0A7D4ABP3"/>